<dbReference type="VEuPathDB" id="VectorBase:ACUA006542"/>
<dbReference type="Proteomes" id="UP000075883">
    <property type="component" value="Unassembled WGS sequence"/>
</dbReference>
<keyword evidence="1" id="KW-1133">Transmembrane helix</keyword>
<dbReference type="EnsemblMetazoa" id="ACUA006542-RA">
    <property type="protein sequence ID" value="ACUA006542-PA"/>
    <property type="gene ID" value="ACUA006542"/>
</dbReference>
<evidence type="ECO:0000313" key="2">
    <source>
        <dbReference type="EnsemblMetazoa" id="ACUA006542-PA"/>
    </source>
</evidence>
<proteinExistence type="predicted"/>
<feature type="transmembrane region" description="Helical" evidence="1">
    <location>
        <begin position="94"/>
        <end position="120"/>
    </location>
</feature>
<accession>A0A182M0L0</accession>
<dbReference type="EMBL" id="AXCM01000843">
    <property type="status" value="NOT_ANNOTATED_CDS"/>
    <property type="molecule type" value="Genomic_DNA"/>
</dbReference>
<protein>
    <submittedName>
        <fullName evidence="2">Uncharacterized protein</fullName>
    </submittedName>
</protein>
<reference evidence="2" key="2">
    <citation type="submission" date="2020-05" db="UniProtKB">
        <authorList>
            <consortium name="EnsemblMetazoa"/>
        </authorList>
    </citation>
    <scope>IDENTIFICATION</scope>
    <source>
        <strain evidence="2">A-37</strain>
    </source>
</reference>
<sequence length="132" mass="14674">MRHSMLVYNCAGGEANTISKHQSSYHRISRIVTVVHNSDGSCSEGHILKLIKQVERTGQAVRLHHIGGTTTPAKQQQRIDGVLPLRRCRTSNNFILTLWGILLTLLIFLDSSIVCSMVIVKANTMEKGYMNG</sequence>
<name>A0A182M0L0_9DIPT</name>
<keyword evidence="1" id="KW-0472">Membrane</keyword>
<reference evidence="3" key="1">
    <citation type="submission" date="2013-09" db="EMBL/GenBank/DDBJ databases">
        <title>The Genome Sequence of Anopheles culicifacies species A.</title>
        <authorList>
            <consortium name="The Broad Institute Genomics Platform"/>
            <person name="Neafsey D.E."/>
            <person name="Besansky N."/>
            <person name="Howell P."/>
            <person name="Walton C."/>
            <person name="Young S.K."/>
            <person name="Zeng Q."/>
            <person name="Gargeya S."/>
            <person name="Fitzgerald M."/>
            <person name="Haas B."/>
            <person name="Abouelleil A."/>
            <person name="Allen A.W."/>
            <person name="Alvarado L."/>
            <person name="Arachchi H.M."/>
            <person name="Berlin A.M."/>
            <person name="Chapman S.B."/>
            <person name="Gainer-Dewar J."/>
            <person name="Goldberg J."/>
            <person name="Griggs A."/>
            <person name="Gujja S."/>
            <person name="Hansen M."/>
            <person name="Howarth C."/>
            <person name="Imamovic A."/>
            <person name="Ireland A."/>
            <person name="Larimer J."/>
            <person name="McCowan C."/>
            <person name="Murphy C."/>
            <person name="Pearson M."/>
            <person name="Poon T.W."/>
            <person name="Priest M."/>
            <person name="Roberts A."/>
            <person name="Saif S."/>
            <person name="Shea T."/>
            <person name="Sisk P."/>
            <person name="Sykes S."/>
            <person name="Wortman J."/>
            <person name="Nusbaum C."/>
            <person name="Birren B."/>
        </authorList>
    </citation>
    <scope>NUCLEOTIDE SEQUENCE [LARGE SCALE GENOMIC DNA]</scope>
    <source>
        <strain evidence="3">A-37</strain>
    </source>
</reference>
<organism evidence="2 3">
    <name type="scientific">Anopheles culicifacies</name>
    <dbReference type="NCBI Taxonomy" id="139723"/>
    <lineage>
        <taxon>Eukaryota</taxon>
        <taxon>Metazoa</taxon>
        <taxon>Ecdysozoa</taxon>
        <taxon>Arthropoda</taxon>
        <taxon>Hexapoda</taxon>
        <taxon>Insecta</taxon>
        <taxon>Pterygota</taxon>
        <taxon>Neoptera</taxon>
        <taxon>Endopterygota</taxon>
        <taxon>Diptera</taxon>
        <taxon>Nematocera</taxon>
        <taxon>Culicoidea</taxon>
        <taxon>Culicidae</taxon>
        <taxon>Anophelinae</taxon>
        <taxon>Anopheles</taxon>
        <taxon>culicifacies species complex</taxon>
    </lineage>
</organism>
<keyword evidence="1" id="KW-0812">Transmembrane</keyword>
<evidence type="ECO:0000313" key="3">
    <source>
        <dbReference type="Proteomes" id="UP000075883"/>
    </source>
</evidence>
<dbReference type="AlphaFoldDB" id="A0A182M0L0"/>
<evidence type="ECO:0000256" key="1">
    <source>
        <dbReference type="SAM" id="Phobius"/>
    </source>
</evidence>
<keyword evidence="3" id="KW-1185">Reference proteome</keyword>